<sequence length="145" mass="14750">MRAALQRSQLQHLATVLNNAAGVGGKPPFDFTMHGANKVALYRGYMSGENSISNGGGMQRMNSSTAVADVASEGANMSNHSMASMDQSGGLKGVGISMGMGMGMGMGVPTAYSAGGDSDYESPVVAFSNSSVNGNRLPPTLPLVS</sequence>
<evidence type="ECO:0000313" key="2">
    <source>
        <dbReference type="Proteomes" id="UP000747399"/>
    </source>
</evidence>
<dbReference type="EMBL" id="BNCO01000014">
    <property type="protein sequence ID" value="GIL52956.1"/>
    <property type="molecule type" value="Genomic_DNA"/>
</dbReference>
<gene>
    <name evidence="1" type="ORF">Vafri_8690</name>
</gene>
<organism evidence="1 2">
    <name type="scientific">Volvox africanus</name>
    <dbReference type="NCBI Taxonomy" id="51714"/>
    <lineage>
        <taxon>Eukaryota</taxon>
        <taxon>Viridiplantae</taxon>
        <taxon>Chlorophyta</taxon>
        <taxon>core chlorophytes</taxon>
        <taxon>Chlorophyceae</taxon>
        <taxon>CS clade</taxon>
        <taxon>Chlamydomonadales</taxon>
        <taxon>Volvocaceae</taxon>
        <taxon>Volvox</taxon>
    </lineage>
</organism>
<name>A0A8J4B315_9CHLO</name>
<comment type="caution">
    <text evidence="1">The sequence shown here is derived from an EMBL/GenBank/DDBJ whole genome shotgun (WGS) entry which is preliminary data.</text>
</comment>
<dbReference type="Proteomes" id="UP000747399">
    <property type="component" value="Unassembled WGS sequence"/>
</dbReference>
<accession>A0A8J4B315</accession>
<keyword evidence="2" id="KW-1185">Reference proteome</keyword>
<reference evidence="1" key="1">
    <citation type="journal article" date="2021" name="Proc. Natl. Acad. Sci. U.S.A.">
        <title>Three genomes in the algal genus Volvox reveal the fate of a haploid sex-determining region after a transition to homothallism.</title>
        <authorList>
            <person name="Yamamoto K."/>
            <person name="Hamaji T."/>
            <person name="Kawai-Toyooka H."/>
            <person name="Matsuzaki R."/>
            <person name="Takahashi F."/>
            <person name="Nishimura Y."/>
            <person name="Kawachi M."/>
            <person name="Noguchi H."/>
            <person name="Minakuchi Y."/>
            <person name="Umen J.G."/>
            <person name="Toyoda A."/>
            <person name="Nozaki H."/>
        </authorList>
    </citation>
    <scope>NUCLEOTIDE SEQUENCE</scope>
    <source>
        <strain evidence="1">NIES-3780</strain>
    </source>
</reference>
<evidence type="ECO:0000313" key="1">
    <source>
        <dbReference type="EMBL" id="GIL52956.1"/>
    </source>
</evidence>
<protein>
    <submittedName>
        <fullName evidence="1">Uncharacterized protein</fullName>
    </submittedName>
</protein>
<dbReference type="AlphaFoldDB" id="A0A8J4B315"/>
<proteinExistence type="predicted"/>